<keyword evidence="3" id="KW-1185">Reference proteome</keyword>
<dbReference type="AlphaFoldDB" id="A0AAV0G4H9"/>
<evidence type="ECO:0000256" key="1">
    <source>
        <dbReference type="SAM" id="MobiDB-lite"/>
    </source>
</evidence>
<proteinExistence type="predicted"/>
<name>A0AAV0G4H9_9ASTE</name>
<comment type="caution">
    <text evidence="2">The sequence shown here is derived from an EMBL/GenBank/DDBJ whole genome shotgun (WGS) entry which is preliminary data.</text>
</comment>
<dbReference type="EMBL" id="CAMAPF010001045">
    <property type="protein sequence ID" value="CAH9142879.1"/>
    <property type="molecule type" value="Genomic_DNA"/>
</dbReference>
<organism evidence="2 3">
    <name type="scientific">Cuscuta epithymum</name>
    <dbReference type="NCBI Taxonomy" id="186058"/>
    <lineage>
        <taxon>Eukaryota</taxon>
        <taxon>Viridiplantae</taxon>
        <taxon>Streptophyta</taxon>
        <taxon>Embryophyta</taxon>
        <taxon>Tracheophyta</taxon>
        <taxon>Spermatophyta</taxon>
        <taxon>Magnoliopsida</taxon>
        <taxon>eudicotyledons</taxon>
        <taxon>Gunneridae</taxon>
        <taxon>Pentapetalae</taxon>
        <taxon>asterids</taxon>
        <taxon>lamiids</taxon>
        <taxon>Solanales</taxon>
        <taxon>Convolvulaceae</taxon>
        <taxon>Cuscuteae</taxon>
        <taxon>Cuscuta</taxon>
        <taxon>Cuscuta subgen. Cuscuta</taxon>
    </lineage>
</organism>
<feature type="compositionally biased region" description="Basic and acidic residues" evidence="1">
    <location>
        <begin position="12"/>
        <end position="101"/>
    </location>
</feature>
<reference evidence="2" key="1">
    <citation type="submission" date="2022-07" db="EMBL/GenBank/DDBJ databases">
        <authorList>
            <person name="Macas J."/>
            <person name="Novak P."/>
            <person name="Neumann P."/>
        </authorList>
    </citation>
    <scope>NUCLEOTIDE SEQUENCE</scope>
</reference>
<protein>
    <submittedName>
        <fullName evidence="2">Uncharacterized protein</fullName>
    </submittedName>
</protein>
<evidence type="ECO:0000313" key="2">
    <source>
        <dbReference type="EMBL" id="CAH9142879.1"/>
    </source>
</evidence>
<dbReference type="Proteomes" id="UP001152523">
    <property type="component" value="Unassembled WGS sequence"/>
</dbReference>
<feature type="region of interest" description="Disordered" evidence="1">
    <location>
        <begin position="1"/>
        <end position="132"/>
    </location>
</feature>
<accession>A0AAV0G4H9</accession>
<feature type="compositionally biased region" description="Low complexity" evidence="1">
    <location>
        <begin position="123"/>
        <end position="132"/>
    </location>
</feature>
<feature type="compositionally biased region" description="Basic residues" evidence="1">
    <location>
        <begin position="102"/>
        <end position="115"/>
    </location>
</feature>
<evidence type="ECO:0000313" key="3">
    <source>
        <dbReference type="Proteomes" id="UP001152523"/>
    </source>
</evidence>
<gene>
    <name evidence="2" type="ORF">CEPIT_LOCUS40240</name>
</gene>
<sequence length="132" mass="14229">MAGFVQKIGNLIHDKPAEAHKDGEKSSEAHHSSHPEAAHKDKGLVEKIKDKIHGEGETKPHGNPADARHSGEAGHKDDKGIVDKIKDKIHHEGGEKQGKDKKDKKKKKEKKSGHGHGHEHGGDSSSSSSDSD</sequence>